<dbReference type="SUPFAM" id="SSF47370">
    <property type="entry name" value="Bromodomain"/>
    <property type="match status" value="1"/>
</dbReference>
<sequence>MAKGNEAQTNVTWGTLEELLLACAVSRYGTSCWDSVAREIQKRSSGCRLLTPQNCKQKYHELKNRFTARNGYDNNTPPIDGSENGDAVDTCLWQDELRKIRIAELKRELELYDLSIMSLQSKVEKLKEERERSLRENEKEETDLEKSQVRYRVDDLKETKNIPEISSPEQGSGREVSVGESAREKLSVNESNSTDPKGDDNLENRVGEKENDSAAPAVGHINPGKGTARPAGEASYNGSSDTIAPAKEYSSSQNCDSAKADPVKESIDSPELLESVAESKGRREKETKESSDVQSSSSLSRKLRREKVASGGNEPEAENQSLAVKPSILISQPLVDFLEVIRSHKLGSMFERRLECQRTTQYMNLIRQHIDLQTIRTRLDEGRYSDHHANFYRDLLLLINNAVVFFPKKSSEHKAAVELRQLVSKRLPRSAAKQGPEQHLTKREREAEDSLLFKPKISMPVIVCRKRSSTVAKASVGGRKRGEAVLIGNDEKNSELLAMRRSRRNRLRSAR</sequence>
<keyword evidence="7" id="KW-1185">Reference proteome</keyword>
<dbReference type="SMART" id="SM00717">
    <property type="entry name" value="SANT"/>
    <property type="match status" value="1"/>
</dbReference>
<dbReference type="PROSITE" id="PS50090">
    <property type="entry name" value="MYB_LIKE"/>
    <property type="match status" value="1"/>
</dbReference>
<dbReference type="SMART" id="SM00297">
    <property type="entry name" value="BROMO"/>
    <property type="match status" value="1"/>
</dbReference>
<evidence type="ECO:0000313" key="7">
    <source>
        <dbReference type="Proteomes" id="UP001279734"/>
    </source>
</evidence>
<dbReference type="EMBL" id="BSYO01000036">
    <property type="protein sequence ID" value="GMH29350.1"/>
    <property type="molecule type" value="Genomic_DNA"/>
</dbReference>
<feature type="domain" description="Myb-like" evidence="5">
    <location>
        <begin position="5"/>
        <end position="63"/>
    </location>
</feature>
<evidence type="ECO:0000256" key="3">
    <source>
        <dbReference type="SAM" id="MobiDB-lite"/>
    </source>
</evidence>
<feature type="region of interest" description="Disordered" evidence="3">
    <location>
        <begin position="125"/>
        <end position="320"/>
    </location>
</feature>
<dbReference type="Gene3D" id="1.10.10.60">
    <property type="entry name" value="Homeodomain-like"/>
    <property type="match status" value="1"/>
</dbReference>
<organism evidence="6 7">
    <name type="scientific">Nepenthes gracilis</name>
    <name type="common">Slender pitcher plant</name>
    <dbReference type="NCBI Taxonomy" id="150966"/>
    <lineage>
        <taxon>Eukaryota</taxon>
        <taxon>Viridiplantae</taxon>
        <taxon>Streptophyta</taxon>
        <taxon>Embryophyta</taxon>
        <taxon>Tracheophyta</taxon>
        <taxon>Spermatophyta</taxon>
        <taxon>Magnoliopsida</taxon>
        <taxon>eudicotyledons</taxon>
        <taxon>Gunneridae</taxon>
        <taxon>Pentapetalae</taxon>
        <taxon>Caryophyllales</taxon>
        <taxon>Nepenthaceae</taxon>
        <taxon>Nepenthes</taxon>
    </lineage>
</organism>
<feature type="compositionally biased region" description="Basic and acidic residues" evidence="3">
    <location>
        <begin position="258"/>
        <end position="267"/>
    </location>
</feature>
<dbReference type="InterPro" id="IPR001005">
    <property type="entry name" value="SANT/Myb"/>
</dbReference>
<dbReference type="PANTHER" id="PTHR37888:SF11">
    <property type="entry name" value="DNA-BINDING BROMODOMAIN-CONTAINING PROTEIN"/>
    <property type="match status" value="1"/>
</dbReference>
<evidence type="ECO:0000259" key="4">
    <source>
        <dbReference type="PROSITE" id="PS50014"/>
    </source>
</evidence>
<evidence type="ECO:0008006" key="8">
    <source>
        <dbReference type="Google" id="ProtNLM"/>
    </source>
</evidence>
<evidence type="ECO:0000313" key="6">
    <source>
        <dbReference type="EMBL" id="GMH29350.1"/>
    </source>
</evidence>
<gene>
    <name evidence="6" type="ORF">Nepgr_031193</name>
</gene>
<feature type="compositionally biased region" description="Basic and acidic residues" evidence="3">
    <location>
        <begin position="125"/>
        <end position="161"/>
    </location>
</feature>
<keyword evidence="1 2" id="KW-0103">Bromodomain</keyword>
<evidence type="ECO:0000256" key="2">
    <source>
        <dbReference type="PROSITE-ProRule" id="PRU00035"/>
    </source>
</evidence>
<dbReference type="AlphaFoldDB" id="A0AAD3TGW9"/>
<dbReference type="SUPFAM" id="SSF46689">
    <property type="entry name" value="Homeodomain-like"/>
    <property type="match status" value="1"/>
</dbReference>
<dbReference type="Pfam" id="PF00439">
    <property type="entry name" value="Bromodomain"/>
    <property type="match status" value="1"/>
</dbReference>
<feature type="compositionally biased region" description="Basic and acidic residues" evidence="3">
    <location>
        <begin position="277"/>
        <end position="291"/>
    </location>
</feature>
<accession>A0AAD3TGW9</accession>
<protein>
    <recommendedName>
        <fullName evidence="8">Bromo domain-containing protein</fullName>
    </recommendedName>
</protein>
<dbReference type="InterPro" id="IPR009057">
    <property type="entry name" value="Homeodomain-like_sf"/>
</dbReference>
<feature type="compositionally biased region" description="Basic and acidic residues" evidence="3">
    <location>
        <begin position="196"/>
        <end position="212"/>
    </location>
</feature>
<dbReference type="InterPro" id="IPR001487">
    <property type="entry name" value="Bromodomain"/>
</dbReference>
<dbReference type="CDD" id="cd04369">
    <property type="entry name" value="Bromodomain"/>
    <property type="match status" value="1"/>
</dbReference>
<dbReference type="Proteomes" id="UP001279734">
    <property type="component" value="Unassembled WGS sequence"/>
</dbReference>
<dbReference type="PROSITE" id="PS50014">
    <property type="entry name" value="BROMODOMAIN_2"/>
    <property type="match status" value="1"/>
</dbReference>
<dbReference type="InterPro" id="IPR036427">
    <property type="entry name" value="Bromodomain-like_sf"/>
</dbReference>
<comment type="caution">
    <text evidence="6">The sequence shown here is derived from an EMBL/GenBank/DDBJ whole genome shotgun (WGS) entry which is preliminary data.</text>
</comment>
<dbReference type="Pfam" id="PF00249">
    <property type="entry name" value="Myb_DNA-binding"/>
    <property type="match status" value="1"/>
</dbReference>
<reference evidence="6" key="1">
    <citation type="submission" date="2023-05" db="EMBL/GenBank/DDBJ databases">
        <title>Nepenthes gracilis genome sequencing.</title>
        <authorList>
            <person name="Fukushima K."/>
        </authorList>
    </citation>
    <scope>NUCLEOTIDE SEQUENCE</scope>
    <source>
        <strain evidence="6">SING2019-196</strain>
    </source>
</reference>
<feature type="domain" description="Bromo" evidence="4">
    <location>
        <begin position="342"/>
        <end position="413"/>
    </location>
</feature>
<proteinExistence type="predicted"/>
<name>A0AAD3TGW9_NEPGR</name>
<dbReference type="Gene3D" id="1.20.920.10">
    <property type="entry name" value="Bromodomain-like"/>
    <property type="match status" value="1"/>
</dbReference>
<dbReference type="CDD" id="cd00167">
    <property type="entry name" value="SANT"/>
    <property type="match status" value="1"/>
</dbReference>
<evidence type="ECO:0000256" key="1">
    <source>
        <dbReference type="ARBA" id="ARBA00023117"/>
    </source>
</evidence>
<evidence type="ECO:0000259" key="5">
    <source>
        <dbReference type="PROSITE" id="PS50090"/>
    </source>
</evidence>
<dbReference type="PANTHER" id="PTHR37888">
    <property type="entry name" value="DNA-BINDING BROMODOMAIN-CONTAINING PROTEIN"/>
    <property type="match status" value="1"/>
</dbReference>